<evidence type="ECO:0000313" key="8">
    <source>
        <dbReference type="Proteomes" id="UP000887540"/>
    </source>
</evidence>
<evidence type="ECO:0000313" key="9">
    <source>
        <dbReference type="WBParaSite" id="ACRNAN_scaffold14534.g18520.t1"/>
    </source>
</evidence>
<dbReference type="PROSITE" id="PS00518">
    <property type="entry name" value="ZF_RING_1"/>
    <property type="match status" value="1"/>
</dbReference>
<keyword evidence="3 4" id="KW-0862">Zinc</keyword>
<feature type="compositionally biased region" description="Basic residues" evidence="5">
    <location>
        <begin position="49"/>
        <end position="66"/>
    </location>
</feature>
<dbReference type="Gene3D" id="4.10.1000.10">
    <property type="entry name" value="Zinc finger, CCCH-type"/>
    <property type="match status" value="1"/>
</dbReference>
<dbReference type="InterPro" id="IPR000571">
    <property type="entry name" value="Znf_CCCH"/>
</dbReference>
<evidence type="ECO:0000256" key="2">
    <source>
        <dbReference type="ARBA" id="ARBA00022771"/>
    </source>
</evidence>
<feature type="compositionally biased region" description="Basic and acidic residues" evidence="5">
    <location>
        <begin position="342"/>
        <end position="352"/>
    </location>
</feature>
<dbReference type="GO" id="GO:0034247">
    <property type="term" value="P:snoRNA splicing"/>
    <property type="evidence" value="ECO:0007669"/>
    <property type="project" value="TreeGrafter"/>
</dbReference>
<keyword evidence="1 4" id="KW-0479">Metal-binding</keyword>
<feature type="domain" description="RING-type" evidence="6">
    <location>
        <begin position="266"/>
        <end position="304"/>
    </location>
</feature>
<dbReference type="SMART" id="SM00184">
    <property type="entry name" value="RING"/>
    <property type="match status" value="1"/>
</dbReference>
<dbReference type="SMART" id="SM00356">
    <property type="entry name" value="ZnF_C3H1"/>
    <property type="match status" value="1"/>
</dbReference>
<dbReference type="InterPro" id="IPR036855">
    <property type="entry name" value="Znf_CCCH_sf"/>
</dbReference>
<dbReference type="InterPro" id="IPR013083">
    <property type="entry name" value="Znf_RING/FYVE/PHD"/>
</dbReference>
<organism evidence="8 9">
    <name type="scientific">Acrobeloides nanus</name>
    <dbReference type="NCBI Taxonomy" id="290746"/>
    <lineage>
        <taxon>Eukaryota</taxon>
        <taxon>Metazoa</taxon>
        <taxon>Ecdysozoa</taxon>
        <taxon>Nematoda</taxon>
        <taxon>Chromadorea</taxon>
        <taxon>Rhabditida</taxon>
        <taxon>Tylenchina</taxon>
        <taxon>Cephalobomorpha</taxon>
        <taxon>Cephaloboidea</taxon>
        <taxon>Cephalobidae</taxon>
        <taxon>Acrobeloides</taxon>
    </lineage>
</organism>
<evidence type="ECO:0000259" key="6">
    <source>
        <dbReference type="PROSITE" id="PS50089"/>
    </source>
</evidence>
<dbReference type="PANTHER" id="PTHR12930:SF0">
    <property type="entry name" value="RING FINGER PROTEIN 113B"/>
    <property type="match status" value="1"/>
</dbReference>
<keyword evidence="8" id="KW-1185">Reference proteome</keyword>
<dbReference type="PROSITE" id="PS50089">
    <property type="entry name" value="ZF_RING_2"/>
    <property type="match status" value="1"/>
</dbReference>
<feature type="compositionally biased region" description="Basic residues" evidence="5">
    <location>
        <begin position="11"/>
        <end position="20"/>
    </location>
</feature>
<dbReference type="AlphaFoldDB" id="A0A914CVF9"/>
<feature type="compositionally biased region" description="Acidic residues" evidence="5">
    <location>
        <begin position="31"/>
        <end position="41"/>
    </location>
</feature>
<accession>A0A914CVF9</accession>
<name>A0A914CVF9_9BILA</name>
<dbReference type="CDD" id="cd16539">
    <property type="entry name" value="RING-HC_RNF113A_B"/>
    <property type="match status" value="1"/>
</dbReference>
<feature type="region of interest" description="Disordered" evidence="5">
    <location>
        <begin position="1"/>
        <end position="92"/>
    </location>
</feature>
<dbReference type="Proteomes" id="UP000887540">
    <property type="component" value="Unplaced"/>
</dbReference>
<dbReference type="InterPro" id="IPR039971">
    <property type="entry name" value="CWC24-like"/>
</dbReference>
<dbReference type="Gene3D" id="3.30.40.10">
    <property type="entry name" value="Zinc/RING finger domain, C3HC4 (zinc finger)"/>
    <property type="match status" value="1"/>
</dbReference>
<proteinExistence type="predicted"/>
<keyword evidence="2 4" id="KW-0863">Zinc-finger</keyword>
<dbReference type="InterPro" id="IPR001841">
    <property type="entry name" value="Znf_RING"/>
</dbReference>
<dbReference type="PROSITE" id="PS50103">
    <property type="entry name" value="ZF_C3H1"/>
    <property type="match status" value="1"/>
</dbReference>
<dbReference type="WBParaSite" id="ACRNAN_scaffold14534.g18520.t1">
    <property type="protein sequence ID" value="ACRNAN_scaffold14534.g18520.t1"/>
    <property type="gene ID" value="ACRNAN_scaffold14534.g18520"/>
</dbReference>
<dbReference type="GO" id="GO:0008270">
    <property type="term" value="F:zinc ion binding"/>
    <property type="evidence" value="ECO:0007669"/>
    <property type="project" value="UniProtKB-KW"/>
</dbReference>
<dbReference type="FunFam" id="3.30.40.10:FF:000045">
    <property type="entry name" value="RING finger protein 113A"/>
    <property type="match status" value="1"/>
</dbReference>
<evidence type="ECO:0000259" key="7">
    <source>
        <dbReference type="PROSITE" id="PS50103"/>
    </source>
</evidence>
<sequence length="380" mass="43280">MESGSSILFRKVTKGKKSLIRKRENKSSSSNDDEPIAEDEPTSSNSTLKRSRNKHRIIHTTSKHKRQILERGDSASSSDLEAEEHEKASDIDVKFASSGTKLEGLADGGATKMREFDTEFEKDAQSQFERVQRLLKEKEERELADGSEATDKKIYKGMAMYDARIKQDNAKGSASSGLNRLGPIRSTQFMRASVRWDYAPDICKDYKETGFCTFGDSCKFMHDRSDYKHGWEIERDYEAGKLKETKDDEYAISSESSDDEELPFKCFICREDFKHPVVTKCKHYFCEACALNQFRKSKRCYICNANTEGSFSIAKNIIAKINEAKKSEAVKLEESDDSALSCDEKDVPESKMEYLPSDNDDKIDVKKEIKEESNDDDESE</sequence>
<evidence type="ECO:0000256" key="4">
    <source>
        <dbReference type="PROSITE-ProRule" id="PRU00723"/>
    </source>
</evidence>
<feature type="compositionally biased region" description="Basic and acidic residues" evidence="5">
    <location>
        <begin position="359"/>
        <end position="372"/>
    </location>
</feature>
<dbReference type="PANTHER" id="PTHR12930">
    <property type="entry name" value="ZINC FINGER PROTEIN 183"/>
    <property type="match status" value="1"/>
</dbReference>
<dbReference type="SUPFAM" id="SSF90229">
    <property type="entry name" value="CCCH zinc finger"/>
    <property type="match status" value="1"/>
</dbReference>
<reference evidence="9" key="1">
    <citation type="submission" date="2022-11" db="UniProtKB">
        <authorList>
            <consortium name="WormBaseParasite"/>
        </authorList>
    </citation>
    <scope>IDENTIFICATION</scope>
</reference>
<evidence type="ECO:0000256" key="5">
    <source>
        <dbReference type="SAM" id="MobiDB-lite"/>
    </source>
</evidence>
<protein>
    <submittedName>
        <fullName evidence="9">Uncharacterized protein</fullName>
    </submittedName>
</protein>
<dbReference type="InterPro" id="IPR017907">
    <property type="entry name" value="Znf_RING_CS"/>
</dbReference>
<dbReference type="SUPFAM" id="SSF57850">
    <property type="entry name" value="RING/U-box"/>
    <property type="match status" value="1"/>
</dbReference>
<evidence type="ECO:0000256" key="1">
    <source>
        <dbReference type="ARBA" id="ARBA00022723"/>
    </source>
</evidence>
<feature type="zinc finger region" description="C3H1-type" evidence="4">
    <location>
        <begin position="197"/>
        <end position="225"/>
    </location>
</feature>
<dbReference type="Pfam" id="PF13920">
    <property type="entry name" value="zf-C3HC4_3"/>
    <property type="match status" value="1"/>
</dbReference>
<dbReference type="GO" id="GO:0005684">
    <property type="term" value="C:U2-type spliceosomal complex"/>
    <property type="evidence" value="ECO:0007669"/>
    <property type="project" value="TreeGrafter"/>
</dbReference>
<evidence type="ECO:0000256" key="3">
    <source>
        <dbReference type="ARBA" id="ARBA00022833"/>
    </source>
</evidence>
<feature type="region of interest" description="Disordered" evidence="5">
    <location>
        <begin position="333"/>
        <end position="380"/>
    </location>
</feature>
<feature type="domain" description="C3H1-type" evidence="7">
    <location>
        <begin position="197"/>
        <end position="225"/>
    </location>
</feature>
<dbReference type="Pfam" id="PF00642">
    <property type="entry name" value="zf-CCCH"/>
    <property type="match status" value="1"/>
</dbReference>